<dbReference type="PROSITE" id="PS00107">
    <property type="entry name" value="PROTEIN_KINASE_ATP"/>
    <property type="match status" value="1"/>
</dbReference>
<dbReference type="AlphaFoldDB" id="A0A0C9WT08"/>
<dbReference type="GO" id="GO:0004674">
    <property type="term" value="F:protein serine/threonine kinase activity"/>
    <property type="evidence" value="ECO:0007669"/>
    <property type="project" value="UniProtKB-KW"/>
</dbReference>
<keyword evidence="5" id="KW-0963">Cytoplasm</keyword>
<dbReference type="GO" id="GO:0046872">
    <property type="term" value="F:metal ion binding"/>
    <property type="evidence" value="ECO:0007669"/>
    <property type="project" value="UniProtKB-KW"/>
</dbReference>
<comment type="similarity">
    <text evidence="3">Belongs to the protein kinase superfamily. STE Ser/Thr protein kinase family. STE20 subfamily.</text>
</comment>
<dbReference type="InterPro" id="IPR017441">
    <property type="entry name" value="Protein_kinase_ATP_BS"/>
</dbReference>
<dbReference type="InterPro" id="IPR000719">
    <property type="entry name" value="Prot_kinase_dom"/>
</dbReference>
<dbReference type="PROSITE" id="PS50011">
    <property type="entry name" value="PROTEIN_KINASE_DOM"/>
    <property type="match status" value="1"/>
</dbReference>
<dbReference type="Gene3D" id="3.30.200.20">
    <property type="entry name" value="Phosphorylase Kinase, domain 1"/>
    <property type="match status" value="1"/>
</dbReference>
<dbReference type="Gene3D" id="1.10.510.10">
    <property type="entry name" value="Transferase(Phosphotransferase) domain 1"/>
    <property type="match status" value="1"/>
</dbReference>
<reference evidence="20 21" key="1">
    <citation type="submission" date="2014-04" db="EMBL/GenBank/DDBJ databases">
        <authorList>
            <consortium name="DOE Joint Genome Institute"/>
            <person name="Kuo A."/>
            <person name="Kohler A."/>
            <person name="Nagy L.G."/>
            <person name="Floudas D."/>
            <person name="Copeland A."/>
            <person name="Barry K.W."/>
            <person name="Cichocki N."/>
            <person name="Veneault-Fourrey C."/>
            <person name="LaButti K."/>
            <person name="Lindquist E.A."/>
            <person name="Lipzen A."/>
            <person name="Lundell T."/>
            <person name="Morin E."/>
            <person name="Murat C."/>
            <person name="Sun H."/>
            <person name="Tunlid A."/>
            <person name="Henrissat B."/>
            <person name="Grigoriev I.V."/>
            <person name="Hibbett D.S."/>
            <person name="Martin F."/>
            <person name="Nordberg H.P."/>
            <person name="Cantor M.N."/>
            <person name="Hua S.X."/>
        </authorList>
    </citation>
    <scope>NUCLEOTIDE SEQUENCE [LARGE SCALE GENOMIC DNA]</scope>
    <source>
        <strain evidence="20 21">LaAM-08-1</strain>
    </source>
</reference>
<dbReference type="FunFam" id="3.30.200.20:FF:000092">
    <property type="entry name" value="Serine/threonine-protein kinase 24"/>
    <property type="match status" value="1"/>
</dbReference>
<reference evidence="21" key="2">
    <citation type="submission" date="2015-01" db="EMBL/GenBank/DDBJ databases">
        <title>Evolutionary Origins and Diversification of the Mycorrhizal Mutualists.</title>
        <authorList>
            <consortium name="DOE Joint Genome Institute"/>
            <consortium name="Mycorrhizal Genomics Consortium"/>
            <person name="Kohler A."/>
            <person name="Kuo A."/>
            <person name="Nagy L.G."/>
            <person name="Floudas D."/>
            <person name="Copeland A."/>
            <person name="Barry K.W."/>
            <person name="Cichocki N."/>
            <person name="Veneault-Fourrey C."/>
            <person name="LaButti K."/>
            <person name="Lindquist E.A."/>
            <person name="Lipzen A."/>
            <person name="Lundell T."/>
            <person name="Morin E."/>
            <person name="Murat C."/>
            <person name="Riley R."/>
            <person name="Ohm R."/>
            <person name="Sun H."/>
            <person name="Tunlid A."/>
            <person name="Henrissat B."/>
            <person name="Grigoriev I.V."/>
            <person name="Hibbett D.S."/>
            <person name="Martin F."/>
        </authorList>
    </citation>
    <scope>NUCLEOTIDE SEQUENCE [LARGE SCALE GENOMIC DNA]</scope>
    <source>
        <strain evidence="21">LaAM-08-1</strain>
    </source>
</reference>
<evidence type="ECO:0000256" key="14">
    <source>
        <dbReference type="ARBA" id="ARBA00047899"/>
    </source>
</evidence>
<organism evidence="20 21">
    <name type="scientific">Laccaria amethystina LaAM-08-1</name>
    <dbReference type="NCBI Taxonomy" id="1095629"/>
    <lineage>
        <taxon>Eukaryota</taxon>
        <taxon>Fungi</taxon>
        <taxon>Dikarya</taxon>
        <taxon>Basidiomycota</taxon>
        <taxon>Agaricomycotina</taxon>
        <taxon>Agaricomycetes</taxon>
        <taxon>Agaricomycetidae</taxon>
        <taxon>Agaricales</taxon>
        <taxon>Agaricineae</taxon>
        <taxon>Hydnangiaceae</taxon>
        <taxon>Laccaria</taxon>
    </lineage>
</organism>
<evidence type="ECO:0000256" key="1">
    <source>
        <dbReference type="ARBA" id="ARBA00001946"/>
    </source>
</evidence>
<evidence type="ECO:0000313" key="21">
    <source>
        <dbReference type="Proteomes" id="UP000054477"/>
    </source>
</evidence>
<gene>
    <name evidence="20" type="ORF">K443DRAFT_677923</name>
</gene>
<dbReference type="InterPro" id="IPR050629">
    <property type="entry name" value="STE20/SPS1-PAK"/>
</dbReference>
<evidence type="ECO:0000256" key="9">
    <source>
        <dbReference type="ARBA" id="ARBA00022723"/>
    </source>
</evidence>
<keyword evidence="17" id="KW-0175">Coiled coil</keyword>
<feature type="binding site" evidence="16">
    <location>
        <position position="40"/>
    </location>
    <ligand>
        <name>ATP</name>
        <dbReference type="ChEBI" id="CHEBI:30616"/>
    </ligand>
</feature>
<dbReference type="Pfam" id="PF20929">
    <property type="entry name" value="PDCD10_N"/>
    <property type="match status" value="1"/>
</dbReference>
<dbReference type="OrthoDB" id="248923at2759"/>
<feature type="compositionally biased region" description="Low complexity" evidence="18">
    <location>
        <begin position="354"/>
        <end position="370"/>
    </location>
</feature>
<dbReference type="HOGENOM" id="CLU_000288_63_23_1"/>
<comment type="catalytic activity">
    <reaction evidence="15">
        <text>L-seryl-[protein] + ATP = O-phospho-L-seryl-[protein] + ADP + H(+)</text>
        <dbReference type="Rhea" id="RHEA:17989"/>
        <dbReference type="Rhea" id="RHEA-COMP:9863"/>
        <dbReference type="Rhea" id="RHEA-COMP:11604"/>
        <dbReference type="ChEBI" id="CHEBI:15378"/>
        <dbReference type="ChEBI" id="CHEBI:29999"/>
        <dbReference type="ChEBI" id="CHEBI:30616"/>
        <dbReference type="ChEBI" id="CHEBI:83421"/>
        <dbReference type="ChEBI" id="CHEBI:456216"/>
        <dbReference type="EC" id="2.7.11.1"/>
    </reaction>
</comment>
<feature type="region of interest" description="Disordered" evidence="18">
    <location>
        <begin position="282"/>
        <end position="415"/>
    </location>
</feature>
<evidence type="ECO:0000256" key="11">
    <source>
        <dbReference type="ARBA" id="ARBA00022777"/>
    </source>
</evidence>
<dbReference type="InterPro" id="IPR048288">
    <property type="entry name" value="PDCD10_N"/>
</dbReference>
<evidence type="ECO:0000256" key="6">
    <source>
        <dbReference type="ARBA" id="ARBA00022527"/>
    </source>
</evidence>
<keyword evidence="8" id="KW-0808">Transferase</keyword>
<keyword evidence="12 16" id="KW-0067">ATP-binding</keyword>
<evidence type="ECO:0000256" key="12">
    <source>
        <dbReference type="ARBA" id="ARBA00022840"/>
    </source>
</evidence>
<dbReference type="PANTHER" id="PTHR48012:SF10">
    <property type="entry name" value="FI20177P1"/>
    <property type="match status" value="1"/>
</dbReference>
<dbReference type="SUPFAM" id="SSF56112">
    <property type="entry name" value="Protein kinase-like (PK-like)"/>
    <property type="match status" value="1"/>
</dbReference>
<keyword evidence="10 16" id="KW-0547">Nucleotide-binding</keyword>
<comment type="cofactor">
    <cofactor evidence="1">
        <name>Mg(2+)</name>
        <dbReference type="ChEBI" id="CHEBI:18420"/>
    </cofactor>
</comment>
<evidence type="ECO:0000256" key="2">
    <source>
        <dbReference type="ARBA" id="ARBA00004496"/>
    </source>
</evidence>
<evidence type="ECO:0000256" key="10">
    <source>
        <dbReference type="ARBA" id="ARBA00022741"/>
    </source>
</evidence>
<keyword evidence="9" id="KW-0479">Metal-binding</keyword>
<evidence type="ECO:0000259" key="19">
    <source>
        <dbReference type="PROSITE" id="PS50011"/>
    </source>
</evidence>
<comment type="subcellular location">
    <subcellularLocation>
        <location evidence="2">Cytoplasm</location>
    </subcellularLocation>
</comment>
<evidence type="ECO:0000256" key="8">
    <source>
        <dbReference type="ARBA" id="ARBA00022679"/>
    </source>
</evidence>
<name>A0A0C9WT08_9AGAR</name>
<keyword evidence="11" id="KW-0418">Kinase</keyword>
<accession>A0A0C9WT08</accession>
<dbReference type="Gene3D" id="1.10.12.70">
    <property type="match status" value="1"/>
</dbReference>
<dbReference type="Pfam" id="PF00069">
    <property type="entry name" value="Pkinase"/>
    <property type="match status" value="1"/>
</dbReference>
<comment type="catalytic activity">
    <reaction evidence="14">
        <text>L-threonyl-[protein] + ATP = O-phospho-L-threonyl-[protein] + ADP + H(+)</text>
        <dbReference type="Rhea" id="RHEA:46608"/>
        <dbReference type="Rhea" id="RHEA-COMP:11060"/>
        <dbReference type="Rhea" id="RHEA-COMP:11605"/>
        <dbReference type="ChEBI" id="CHEBI:15378"/>
        <dbReference type="ChEBI" id="CHEBI:30013"/>
        <dbReference type="ChEBI" id="CHEBI:30616"/>
        <dbReference type="ChEBI" id="CHEBI:61977"/>
        <dbReference type="ChEBI" id="CHEBI:456216"/>
        <dbReference type="EC" id="2.7.11.1"/>
    </reaction>
</comment>
<dbReference type="InterPro" id="IPR011009">
    <property type="entry name" value="Kinase-like_dom_sf"/>
</dbReference>
<dbReference type="InterPro" id="IPR046409">
    <property type="entry name" value="PDC10_dimerisation_sf"/>
</dbReference>
<feature type="coiled-coil region" evidence="17">
    <location>
        <begin position="37"/>
        <end position="64"/>
    </location>
</feature>
<keyword evidence="21" id="KW-1185">Reference proteome</keyword>
<keyword evidence="6" id="KW-0723">Serine/threonine-protein kinase</keyword>
<evidence type="ECO:0000256" key="3">
    <source>
        <dbReference type="ARBA" id="ARBA00008874"/>
    </source>
</evidence>
<keyword evidence="7" id="KW-0597">Phosphoprotein</keyword>
<proteinExistence type="inferred from homology"/>
<evidence type="ECO:0000256" key="15">
    <source>
        <dbReference type="ARBA" id="ARBA00048679"/>
    </source>
</evidence>
<evidence type="ECO:0000256" key="4">
    <source>
        <dbReference type="ARBA" id="ARBA00012513"/>
    </source>
</evidence>
<feature type="domain" description="Protein kinase" evidence="19">
    <location>
        <begin position="11"/>
        <end position="262"/>
    </location>
</feature>
<keyword evidence="13" id="KW-0460">Magnesium</keyword>
<evidence type="ECO:0000256" key="5">
    <source>
        <dbReference type="ARBA" id="ARBA00022490"/>
    </source>
</evidence>
<dbReference type="SMART" id="SM00220">
    <property type="entry name" value="S_TKc"/>
    <property type="match status" value="1"/>
</dbReference>
<evidence type="ECO:0000256" key="13">
    <source>
        <dbReference type="ARBA" id="ARBA00022842"/>
    </source>
</evidence>
<dbReference type="EC" id="2.7.11.1" evidence="4"/>
<dbReference type="GO" id="GO:0005524">
    <property type="term" value="F:ATP binding"/>
    <property type="evidence" value="ECO:0007669"/>
    <property type="project" value="UniProtKB-UniRule"/>
</dbReference>
<sequence length="511" mass="57609">MDHHQDPEEFYVKQDRIGKGSFGEVYKGFDKRTQKTVAIKIIDLESAEDEIEDIQQEIQILSQLDSPHVTKYHGSFLKGSNLWIVMEYCSGGSCSDLMKPGVFREEYIAIIVRELLRGLEYLHTEGKLHRDIKAANILLSAGGEVKLADFGVSGQLSGTLSAKKNTFVGTPYWMSPEVIKQSGYDHKADIWSLGITAIELAKGEPPYAELHPMKVLFLIPKNPPPTLDGNFSKPFREFVAYCLQRDPRERPTARELLKHKFVRMAKKTSYLTELIERHERWKAEGGERAEEDDRDSDPEMVGNGDPEDLWDFGTVRHAGRATTIGRNQNSVRVSGPPLTWENNGNEQTEKTTKRGSGSSYTSSITTKGDLPPLPPSEPSTPKRFEQNTVRHMPPDPASQNNQRVAQREPSDEYEDYDDQYLDTLPKTAVIEQKMQDTHIEDDEELPDTTMLDSVILPAIASLFPRVSSQEARVALSALQRAFTEAERIIPGVTLELVNEIVDSVEHVDDDR</sequence>
<dbReference type="PANTHER" id="PTHR48012">
    <property type="entry name" value="STERILE20-LIKE KINASE, ISOFORM B-RELATED"/>
    <property type="match status" value="1"/>
</dbReference>
<dbReference type="Proteomes" id="UP000054477">
    <property type="component" value="Unassembled WGS sequence"/>
</dbReference>
<protein>
    <recommendedName>
        <fullName evidence="4">non-specific serine/threonine protein kinase</fullName>
        <ecNumber evidence="4">2.7.11.1</ecNumber>
    </recommendedName>
</protein>
<dbReference type="EMBL" id="KN838598">
    <property type="protein sequence ID" value="KIK02035.1"/>
    <property type="molecule type" value="Genomic_DNA"/>
</dbReference>
<dbReference type="CDD" id="cd06609">
    <property type="entry name" value="STKc_MST3_like"/>
    <property type="match status" value="1"/>
</dbReference>
<feature type="compositionally biased region" description="Acidic residues" evidence="18">
    <location>
        <begin position="289"/>
        <end position="298"/>
    </location>
</feature>
<dbReference type="FunFam" id="1.10.510.10:FF:000411">
    <property type="entry name" value="Probable Ste20-like kinase Don3"/>
    <property type="match status" value="1"/>
</dbReference>
<evidence type="ECO:0000256" key="16">
    <source>
        <dbReference type="PROSITE-ProRule" id="PRU10141"/>
    </source>
</evidence>
<evidence type="ECO:0000256" key="18">
    <source>
        <dbReference type="SAM" id="MobiDB-lite"/>
    </source>
</evidence>
<dbReference type="GO" id="GO:0005737">
    <property type="term" value="C:cytoplasm"/>
    <property type="evidence" value="ECO:0007669"/>
    <property type="project" value="UniProtKB-SubCell"/>
</dbReference>
<evidence type="ECO:0000256" key="17">
    <source>
        <dbReference type="SAM" id="Coils"/>
    </source>
</evidence>
<evidence type="ECO:0000313" key="20">
    <source>
        <dbReference type="EMBL" id="KIK02035.1"/>
    </source>
</evidence>
<evidence type="ECO:0000256" key="7">
    <source>
        <dbReference type="ARBA" id="ARBA00022553"/>
    </source>
</evidence>
<dbReference type="STRING" id="1095629.A0A0C9WT08"/>